<feature type="coiled-coil region" evidence="4">
    <location>
        <begin position="194"/>
        <end position="221"/>
    </location>
</feature>
<dbReference type="EMBL" id="QXFV01000088">
    <property type="protein sequence ID" value="KAE9050262.1"/>
    <property type="molecule type" value="Genomic_DNA"/>
</dbReference>
<feature type="compositionally biased region" description="Low complexity" evidence="5">
    <location>
        <begin position="894"/>
        <end position="903"/>
    </location>
</feature>
<feature type="compositionally biased region" description="Polar residues" evidence="5">
    <location>
        <begin position="936"/>
        <end position="966"/>
    </location>
</feature>
<evidence type="ECO:0000256" key="5">
    <source>
        <dbReference type="SAM" id="MobiDB-lite"/>
    </source>
</evidence>
<feature type="domain" description="HTH La-type RNA-binding" evidence="6">
    <location>
        <begin position="571"/>
        <end position="661"/>
    </location>
</feature>
<comment type="caution">
    <text evidence="8">The sequence shown here is derived from an EMBL/GenBank/DDBJ whole genome shotgun (WGS) entry which is preliminary data.</text>
</comment>
<gene>
    <name evidence="8" type="ORF">PR001_g2542</name>
</gene>
<dbReference type="GO" id="GO:0003723">
    <property type="term" value="F:RNA binding"/>
    <property type="evidence" value="ECO:0007669"/>
    <property type="project" value="UniProtKB-UniRule"/>
</dbReference>
<dbReference type="Proteomes" id="UP000429607">
    <property type="component" value="Unassembled WGS sequence"/>
</dbReference>
<reference evidence="8 9" key="1">
    <citation type="submission" date="2018-09" db="EMBL/GenBank/DDBJ databases">
        <title>Genomic investigation of the strawberry pathogen Phytophthora fragariae indicates pathogenicity is determined by transcriptional variation in three key races.</title>
        <authorList>
            <person name="Adams T.M."/>
            <person name="Armitage A.D."/>
            <person name="Sobczyk M.K."/>
            <person name="Bates H.J."/>
            <person name="Dunwell J.M."/>
            <person name="Nellist C.F."/>
            <person name="Harrison R.J."/>
        </authorList>
    </citation>
    <scope>NUCLEOTIDE SEQUENCE [LARGE SCALE GENOMIC DNA]</scope>
    <source>
        <strain evidence="8 9">SCRP249</strain>
    </source>
</reference>
<dbReference type="GO" id="GO:0005856">
    <property type="term" value="C:cytoskeleton"/>
    <property type="evidence" value="ECO:0007669"/>
    <property type="project" value="UniProtKB-ARBA"/>
</dbReference>
<dbReference type="SUPFAM" id="SSF46785">
    <property type="entry name" value="Winged helix' DNA-binding domain"/>
    <property type="match status" value="1"/>
</dbReference>
<dbReference type="PROSITE" id="PS50961">
    <property type="entry name" value="HTH_LA"/>
    <property type="match status" value="1"/>
</dbReference>
<feature type="compositionally biased region" description="Polar residues" evidence="5">
    <location>
        <begin position="392"/>
        <end position="402"/>
    </location>
</feature>
<dbReference type="Gene3D" id="1.10.10.10">
    <property type="entry name" value="Winged helix-like DNA-binding domain superfamily/Winged helix DNA-binding domain"/>
    <property type="match status" value="1"/>
</dbReference>
<proteinExistence type="predicted"/>
<dbReference type="InterPro" id="IPR006630">
    <property type="entry name" value="La_HTH"/>
</dbReference>
<evidence type="ECO:0000256" key="3">
    <source>
        <dbReference type="PROSITE-ProRule" id="PRU00332"/>
    </source>
</evidence>
<evidence type="ECO:0000256" key="4">
    <source>
        <dbReference type="SAM" id="Coils"/>
    </source>
</evidence>
<dbReference type="Gene3D" id="3.30.70.330">
    <property type="match status" value="1"/>
</dbReference>
<dbReference type="Pfam" id="PF13863">
    <property type="entry name" value="DUF4200"/>
    <property type="match status" value="1"/>
</dbReference>
<dbReference type="InterPro" id="IPR025252">
    <property type="entry name" value="DUF4200"/>
</dbReference>
<feature type="domain" description="SUZ-C" evidence="7">
    <location>
        <begin position="935"/>
        <end position="1000"/>
    </location>
</feature>
<dbReference type="SMART" id="SM00715">
    <property type="entry name" value="LA"/>
    <property type="match status" value="1"/>
</dbReference>
<name>A0A6A3NZY4_9STRA</name>
<dbReference type="Gene3D" id="2.40.50.140">
    <property type="entry name" value="Nucleic acid-binding proteins"/>
    <property type="match status" value="1"/>
</dbReference>
<dbReference type="InterPro" id="IPR035979">
    <property type="entry name" value="RBD_domain_sf"/>
</dbReference>
<dbReference type="SUPFAM" id="SSF54928">
    <property type="entry name" value="RNA-binding domain, RBD"/>
    <property type="match status" value="1"/>
</dbReference>
<organism evidence="8 9">
    <name type="scientific">Phytophthora rubi</name>
    <dbReference type="NCBI Taxonomy" id="129364"/>
    <lineage>
        <taxon>Eukaryota</taxon>
        <taxon>Sar</taxon>
        <taxon>Stramenopiles</taxon>
        <taxon>Oomycota</taxon>
        <taxon>Peronosporomycetes</taxon>
        <taxon>Peronosporales</taxon>
        <taxon>Peronosporaceae</taxon>
        <taxon>Phytophthora</taxon>
    </lineage>
</organism>
<dbReference type="AlphaFoldDB" id="A0A6A3NZY4"/>
<feature type="compositionally biased region" description="Low complexity" evidence="5">
    <location>
        <begin position="330"/>
        <end position="345"/>
    </location>
</feature>
<dbReference type="CDD" id="cd07323">
    <property type="entry name" value="LAM"/>
    <property type="match status" value="1"/>
</dbReference>
<keyword evidence="1 3" id="KW-0694">RNA-binding</keyword>
<dbReference type="InterPro" id="IPR024642">
    <property type="entry name" value="SUZ-C"/>
</dbReference>
<dbReference type="InterPro" id="IPR036390">
    <property type="entry name" value="WH_DNA-bd_sf"/>
</dbReference>
<dbReference type="PROSITE" id="PS51938">
    <property type="entry name" value="SUZ_C"/>
    <property type="match status" value="1"/>
</dbReference>
<dbReference type="InterPro" id="IPR012677">
    <property type="entry name" value="Nucleotide-bd_a/b_plait_sf"/>
</dbReference>
<evidence type="ECO:0000259" key="6">
    <source>
        <dbReference type="PROSITE" id="PS50961"/>
    </source>
</evidence>
<evidence type="ECO:0000313" key="8">
    <source>
        <dbReference type="EMBL" id="KAE9050262.1"/>
    </source>
</evidence>
<feature type="region of interest" description="Disordered" evidence="5">
    <location>
        <begin position="328"/>
        <end position="377"/>
    </location>
</feature>
<feature type="coiled-coil region" evidence="4">
    <location>
        <begin position="54"/>
        <end position="99"/>
    </location>
</feature>
<dbReference type="InterPro" id="IPR051147">
    <property type="entry name" value="CFAP_domain-containing"/>
</dbReference>
<dbReference type="Pfam" id="PF05383">
    <property type="entry name" value="La"/>
    <property type="match status" value="1"/>
</dbReference>
<protein>
    <submittedName>
        <fullName evidence="8">Uncharacterized protein</fullName>
    </submittedName>
</protein>
<sequence>MEDTNPGAGSTLDDVSGVFLTEARIANGKFPLREINDMEPVVSGISQMSQSTLLLKKRKEMREIDDALDFMKEEYAQRMEACDARQRELERKQAEMKEQVTRFEKFIKENDSKRTRAELKCKSEHRLGEINEARKRQLVMQLEKDGREREALERKRDQLLKYRLYLEAAVEASDGEYEEIGDILNRHATLVDTNNDLKAQVRAAEVETDQLRQRIRALKVEMQNLVLVQNSSIHGQQQQLETLRSEALRLDLDRQRNDRVANDRSRESGQIVLTVTNLYSRLNLGEKLPVLREQDMDVAQYIQSLLKVIASRIVDLDYIVSNYKDQSAKAGNNNSASNNTSNPSGGNPGTGEVTDELPLPKGKERQNPAKRQLSLPLPLESSRVYSQFKFKNMSTNPDSGHSGTPPPPPLPSFAADGFLSSAGSPPYSRNTGRSPGRRSGDRSDEMDVMAQLASQYYASSRNRSFSAPIQPSALGSAWNSFADDTSVSAAAAAAATQRHQIQMQMQGQSLRPHQPPLPQGPPPPVLNIMVPPPPSDDVAVGAIGQAVQSLQLSSEENSETGHIGDDELTGAPLPATFLRTICDQLEYYFCDENLLGDLFLLKNMNMDGYVKLDLLASFGRVKKLTTDMEQIKKALELSTKLLLNEDESMVCRKEPLAPNQTYHGKLARTAIAYNLPEDASVASLRETFQGCGEISYLRLLKKNTTTGRNAVLKPPIAAGETYAIIEFVDDEMTKHAVLTLSDQYNWRTGMQVVLFDGTNCDKLKQKMFPVELGGDRRRAKSASALTRPVHVESVGEGLDDLREGKVNTGTVYSIRGAGGLITPTRQDSACISFRLIPDEDGNVDIRQGDYVSFTVGKNKKSGRKYASKVKLEFRPPANLTGDANNGGMSGLAALSGGSSSGNGQKDYFAPSPSRWESRSRAATVGAPPQPAAFRARSSSSGTRPKLNLSSPRMAQSPVHNSNNLGSNALAPPPGMGLNGSNQLYRQAIGPDGTRGFGFRRTGGEPPEMAPDLKFPVMERRRSRSSGGAW</sequence>
<dbReference type="PANTHER" id="PTHR21683:SF2">
    <property type="entry name" value="COILED-COIL DOMAIN-CONTAINING PROTEIN 42 LIKE-2-LIKE"/>
    <property type="match status" value="1"/>
</dbReference>
<dbReference type="InterPro" id="IPR036388">
    <property type="entry name" value="WH-like_DNA-bd_sf"/>
</dbReference>
<keyword evidence="2 4" id="KW-0175">Coiled coil</keyword>
<accession>A0A6A3NZY4</accession>
<feature type="region of interest" description="Disordered" evidence="5">
    <location>
        <begin position="894"/>
        <end position="1029"/>
    </location>
</feature>
<evidence type="ECO:0000313" key="9">
    <source>
        <dbReference type="Proteomes" id="UP000429607"/>
    </source>
</evidence>
<evidence type="ECO:0000259" key="7">
    <source>
        <dbReference type="PROSITE" id="PS51938"/>
    </source>
</evidence>
<feature type="compositionally biased region" description="Polar residues" evidence="5">
    <location>
        <begin position="421"/>
        <end position="431"/>
    </location>
</feature>
<evidence type="ECO:0000256" key="1">
    <source>
        <dbReference type="ARBA" id="ARBA00022884"/>
    </source>
</evidence>
<evidence type="ECO:0000256" key="2">
    <source>
        <dbReference type="ARBA" id="ARBA00023054"/>
    </source>
</evidence>
<dbReference type="PANTHER" id="PTHR21683">
    <property type="entry name" value="COILED-COIL DOMAIN-CONTAINING PROTEIN 42 LIKE-2-LIKE-RELATED"/>
    <property type="match status" value="1"/>
</dbReference>
<dbReference type="InterPro" id="IPR012340">
    <property type="entry name" value="NA-bd_OB-fold"/>
</dbReference>
<feature type="region of interest" description="Disordered" evidence="5">
    <location>
        <begin position="391"/>
        <end position="444"/>
    </location>
</feature>